<dbReference type="Pfam" id="PF13473">
    <property type="entry name" value="Cupredoxin_1"/>
    <property type="match status" value="1"/>
</dbReference>
<keyword evidence="6" id="KW-1185">Reference proteome</keyword>
<dbReference type="RefSeq" id="WP_088572233.1">
    <property type="nucleotide sequence ID" value="NZ_FYEK01000071.1"/>
</dbReference>
<protein>
    <submittedName>
        <fullName evidence="5">Plastocyanin</fullName>
    </submittedName>
</protein>
<evidence type="ECO:0000256" key="3">
    <source>
        <dbReference type="SAM" id="SignalP"/>
    </source>
</evidence>
<dbReference type="Proteomes" id="UP000197025">
    <property type="component" value="Unassembled WGS sequence"/>
</dbReference>
<organism evidence="5 6">
    <name type="scientific">Thermoflexus hugenholtzii JAD2</name>
    <dbReference type="NCBI Taxonomy" id="877466"/>
    <lineage>
        <taxon>Bacteria</taxon>
        <taxon>Bacillati</taxon>
        <taxon>Chloroflexota</taxon>
        <taxon>Thermoflexia</taxon>
        <taxon>Thermoflexales</taxon>
        <taxon>Thermoflexaceae</taxon>
        <taxon>Thermoflexus</taxon>
    </lineage>
</organism>
<keyword evidence="3" id="KW-0732">Signal</keyword>
<feature type="signal peptide" evidence="3">
    <location>
        <begin position="1"/>
        <end position="22"/>
    </location>
</feature>
<proteinExistence type="predicted"/>
<dbReference type="AlphaFoldDB" id="A0A212RMZ9"/>
<name>A0A212RMZ9_9CHLR</name>
<dbReference type="PROSITE" id="PS00196">
    <property type="entry name" value="COPPER_BLUE"/>
    <property type="match status" value="1"/>
</dbReference>
<dbReference type="InParanoid" id="A0A212RMZ9"/>
<dbReference type="PROSITE" id="PS51257">
    <property type="entry name" value="PROKAR_LIPOPROTEIN"/>
    <property type="match status" value="1"/>
</dbReference>
<evidence type="ECO:0000256" key="2">
    <source>
        <dbReference type="ARBA" id="ARBA00023008"/>
    </source>
</evidence>
<dbReference type="EMBL" id="FYEK01000071">
    <property type="protein sequence ID" value="SNB73836.1"/>
    <property type="molecule type" value="Genomic_DNA"/>
</dbReference>
<dbReference type="InterPro" id="IPR033138">
    <property type="entry name" value="Cu_oxidase_CS"/>
</dbReference>
<feature type="chain" id="PRO_5013052775" evidence="3">
    <location>
        <begin position="23"/>
        <end position="129"/>
    </location>
</feature>
<dbReference type="InterPro" id="IPR028096">
    <property type="entry name" value="EfeO_Cupredoxin"/>
</dbReference>
<sequence length="129" mass="13563">MARLIRLTVAGLLLGALLTACGGGGAGGTGGTGGLIMEMGDLYYKPDTLTAKPGQTLQITLDNRGSLEHNFVLYDLDGQTVLFEKDAIQPGQKMNISLKVPEKPGTYEYVCTVPGHKEGGMVGKLIVQP</sequence>
<dbReference type="PANTHER" id="PTHR38439">
    <property type="entry name" value="AURACYANIN-B"/>
    <property type="match status" value="1"/>
</dbReference>
<dbReference type="OrthoDB" id="9816061at2"/>
<gene>
    <name evidence="5" type="ORF">SAMN02746019_00019840</name>
</gene>
<dbReference type="PROSITE" id="PS00079">
    <property type="entry name" value="MULTICOPPER_OXIDASE1"/>
    <property type="match status" value="1"/>
</dbReference>
<dbReference type="GO" id="GO:0046872">
    <property type="term" value="F:metal ion binding"/>
    <property type="evidence" value="ECO:0007669"/>
    <property type="project" value="UniProtKB-KW"/>
</dbReference>
<keyword evidence="2" id="KW-0186">Copper</keyword>
<evidence type="ECO:0000313" key="6">
    <source>
        <dbReference type="Proteomes" id="UP000197025"/>
    </source>
</evidence>
<dbReference type="Gene3D" id="2.60.40.420">
    <property type="entry name" value="Cupredoxins - blue copper proteins"/>
    <property type="match status" value="2"/>
</dbReference>
<dbReference type="SUPFAM" id="SSF49503">
    <property type="entry name" value="Cupredoxins"/>
    <property type="match status" value="1"/>
</dbReference>
<reference evidence="6" key="1">
    <citation type="submission" date="2017-06" db="EMBL/GenBank/DDBJ databases">
        <authorList>
            <person name="Varghese N."/>
            <person name="Submissions S."/>
        </authorList>
    </citation>
    <scope>NUCLEOTIDE SEQUENCE [LARGE SCALE GENOMIC DNA]</scope>
    <source>
        <strain evidence="6">JAD2</strain>
    </source>
</reference>
<evidence type="ECO:0000259" key="4">
    <source>
        <dbReference type="Pfam" id="PF13473"/>
    </source>
</evidence>
<evidence type="ECO:0000313" key="5">
    <source>
        <dbReference type="EMBL" id="SNB73836.1"/>
    </source>
</evidence>
<dbReference type="InterPro" id="IPR050845">
    <property type="entry name" value="Cu-binding_ET"/>
</dbReference>
<dbReference type="InterPro" id="IPR008972">
    <property type="entry name" value="Cupredoxin"/>
</dbReference>
<dbReference type="PANTHER" id="PTHR38439:SF3">
    <property type="entry name" value="COPPER-RESISTANT CUPROPROTEIN COPI"/>
    <property type="match status" value="1"/>
</dbReference>
<accession>A0A212RMZ9</accession>
<keyword evidence="1" id="KW-0479">Metal-binding</keyword>
<feature type="domain" description="EfeO-type cupredoxin-like" evidence="4">
    <location>
        <begin position="37"/>
        <end position="127"/>
    </location>
</feature>
<evidence type="ECO:0000256" key="1">
    <source>
        <dbReference type="ARBA" id="ARBA00022723"/>
    </source>
</evidence>
<dbReference type="InterPro" id="IPR028871">
    <property type="entry name" value="BlueCu_1_BS"/>
</dbReference>